<gene>
    <name evidence="4" type="ORF">ElP_63000</name>
</gene>
<dbReference type="PROSITE" id="PS51318">
    <property type="entry name" value="TAT"/>
    <property type="match status" value="1"/>
</dbReference>
<keyword evidence="4" id="KW-0378">Hydrolase</keyword>
<evidence type="ECO:0000256" key="3">
    <source>
        <dbReference type="PIRSR" id="PIRSR600246-3"/>
    </source>
</evidence>
<feature type="binding site" evidence="2">
    <location>
        <begin position="226"/>
        <end position="229"/>
    </location>
    <ligand>
        <name>substrate</name>
    </ligand>
</feature>
<name>A0A518HBW3_9BACT</name>
<dbReference type="InterPro" id="IPR006311">
    <property type="entry name" value="TAT_signal"/>
</dbReference>
<accession>A0A518HBW3</accession>
<sequence>MTDGLNRRSFLTATAAAGLSPLAIGAMPQKPAGAKSPVIVASGNGFPYLDEAMESIRGGADPLDAAIELVAHVEADPNDHSVGYGGVPNEDGVVELDSAVMHGPTHSAGAVASIRDIMHPAAVARLVMRRTKHVLLVGEGAKRFALAHGFKEENLLTDEARQIWLRAKEQQGGYWVPAPPEEVAANIRAEATDLTTGTIHVSALDTHGDLGCVTTTSGWGMKIPGRVGDSPILGAGLYLDNAVGSCGSTGLGEINLLNCASYLIVDEMRRGKQVKDALVAALKHIADVTSRNPRYRGEGGRPNYGVTFYAVSKDGQYAGANMVGGASMAVHDGNEAKMVDCVPIFE</sequence>
<feature type="active site" description="Nucleophile" evidence="1">
    <location>
        <position position="198"/>
    </location>
</feature>
<feature type="binding site" evidence="2">
    <location>
        <begin position="249"/>
        <end position="252"/>
    </location>
    <ligand>
        <name>substrate</name>
    </ligand>
</feature>
<dbReference type="AlphaFoldDB" id="A0A518HBW3"/>
<dbReference type="GO" id="GO:0003948">
    <property type="term" value="F:N4-(beta-N-acetylglucosaminyl)-L-asparaginase activity"/>
    <property type="evidence" value="ECO:0007669"/>
    <property type="project" value="UniProtKB-EC"/>
</dbReference>
<dbReference type="OrthoDB" id="9780217at2"/>
<dbReference type="InterPro" id="IPR029055">
    <property type="entry name" value="Ntn_hydrolases_N"/>
</dbReference>
<organism evidence="4 5">
    <name type="scientific">Tautonia plasticadhaerens</name>
    <dbReference type="NCBI Taxonomy" id="2527974"/>
    <lineage>
        <taxon>Bacteria</taxon>
        <taxon>Pseudomonadati</taxon>
        <taxon>Planctomycetota</taxon>
        <taxon>Planctomycetia</taxon>
        <taxon>Isosphaerales</taxon>
        <taxon>Isosphaeraceae</taxon>
        <taxon>Tautonia</taxon>
    </lineage>
</organism>
<dbReference type="KEGG" id="tpla:ElP_63000"/>
<dbReference type="EC" id="3.5.1.26" evidence="4"/>
<proteinExistence type="predicted"/>
<dbReference type="EMBL" id="CP036426">
    <property type="protein sequence ID" value="QDV38348.1"/>
    <property type="molecule type" value="Genomic_DNA"/>
</dbReference>
<dbReference type="PANTHER" id="PTHR10188:SF6">
    <property type="entry name" value="N(4)-(BETA-N-ACETYLGLUCOSAMINYL)-L-ASPARAGINASE"/>
    <property type="match status" value="1"/>
</dbReference>
<reference evidence="4 5" key="1">
    <citation type="submission" date="2019-02" db="EMBL/GenBank/DDBJ databases">
        <title>Deep-cultivation of Planctomycetes and their phenomic and genomic characterization uncovers novel biology.</title>
        <authorList>
            <person name="Wiegand S."/>
            <person name="Jogler M."/>
            <person name="Boedeker C."/>
            <person name="Pinto D."/>
            <person name="Vollmers J."/>
            <person name="Rivas-Marin E."/>
            <person name="Kohn T."/>
            <person name="Peeters S.H."/>
            <person name="Heuer A."/>
            <person name="Rast P."/>
            <person name="Oberbeckmann S."/>
            <person name="Bunk B."/>
            <person name="Jeske O."/>
            <person name="Meyerdierks A."/>
            <person name="Storesund J.E."/>
            <person name="Kallscheuer N."/>
            <person name="Luecker S."/>
            <person name="Lage O.M."/>
            <person name="Pohl T."/>
            <person name="Merkel B.J."/>
            <person name="Hornburger P."/>
            <person name="Mueller R.-W."/>
            <person name="Bruemmer F."/>
            <person name="Labrenz M."/>
            <person name="Spormann A.M."/>
            <person name="Op den Camp H."/>
            <person name="Overmann J."/>
            <person name="Amann R."/>
            <person name="Jetten M.S.M."/>
            <person name="Mascher T."/>
            <person name="Medema M.H."/>
            <person name="Devos D.P."/>
            <person name="Kaster A.-K."/>
            <person name="Ovreas L."/>
            <person name="Rohde M."/>
            <person name="Galperin M.Y."/>
            <person name="Jogler C."/>
        </authorList>
    </citation>
    <scope>NUCLEOTIDE SEQUENCE [LARGE SCALE GENOMIC DNA]</scope>
    <source>
        <strain evidence="4 5">ElP</strain>
    </source>
</reference>
<evidence type="ECO:0000256" key="2">
    <source>
        <dbReference type="PIRSR" id="PIRSR600246-2"/>
    </source>
</evidence>
<dbReference type="RefSeq" id="WP_145276770.1">
    <property type="nucleotide sequence ID" value="NZ_CP036426.1"/>
</dbReference>
<evidence type="ECO:0000313" key="4">
    <source>
        <dbReference type="EMBL" id="QDV38348.1"/>
    </source>
</evidence>
<protein>
    <submittedName>
        <fullName evidence="4">N(4)-(Beta-N-acetylglucosaminyl)-L-asparaginase</fullName>
        <ecNumber evidence="4">3.5.1.26</ecNumber>
    </submittedName>
</protein>
<feature type="site" description="Cleavage; by autolysis" evidence="3">
    <location>
        <begin position="197"/>
        <end position="198"/>
    </location>
</feature>
<dbReference type="SUPFAM" id="SSF56235">
    <property type="entry name" value="N-terminal nucleophile aminohydrolases (Ntn hydrolases)"/>
    <property type="match status" value="1"/>
</dbReference>
<keyword evidence="5" id="KW-1185">Reference proteome</keyword>
<dbReference type="Proteomes" id="UP000317835">
    <property type="component" value="Chromosome"/>
</dbReference>
<dbReference type="InterPro" id="IPR000246">
    <property type="entry name" value="Peptidase_T2"/>
</dbReference>
<dbReference type="GO" id="GO:0005737">
    <property type="term" value="C:cytoplasm"/>
    <property type="evidence" value="ECO:0007669"/>
    <property type="project" value="TreeGrafter"/>
</dbReference>
<evidence type="ECO:0000313" key="5">
    <source>
        <dbReference type="Proteomes" id="UP000317835"/>
    </source>
</evidence>
<evidence type="ECO:0000256" key="1">
    <source>
        <dbReference type="PIRSR" id="PIRSR600246-1"/>
    </source>
</evidence>
<dbReference type="CDD" id="cd04513">
    <property type="entry name" value="Glycosylasparaginase"/>
    <property type="match status" value="1"/>
</dbReference>
<dbReference type="PANTHER" id="PTHR10188">
    <property type="entry name" value="L-ASPARAGINASE"/>
    <property type="match status" value="1"/>
</dbReference>
<dbReference type="Gene3D" id="3.60.20.30">
    <property type="entry name" value="(Glycosyl)asparaginase"/>
    <property type="match status" value="1"/>
</dbReference>
<dbReference type="Pfam" id="PF01112">
    <property type="entry name" value="Asparaginase_2"/>
    <property type="match status" value="1"/>
</dbReference>